<evidence type="ECO:0000313" key="5">
    <source>
        <dbReference type="Proteomes" id="UP000518206"/>
    </source>
</evidence>
<dbReference type="PANTHER" id="PTHR43864">
    <property type="entry name" value="HYPOXANTHINE/GUANINE PHOSPHORIBOSYLTRANSFERASE"/>
    <property type="match status" value="1"/>
</dbReference>
<dbReference type="RefSeq" id="WP_311702460.1">
    <property type="nucleotide sequence ID" value="NZ_JACHVX010000008.1"/>
</dbReference>
<proteinExistence type="predicted"/>
<dbReference type="GO" id="GO:0003999">
    <property type="term" value="F:adenine phosphoribosyltransferase activity"/>
    <property type="evidence" value="ECO:0007669"/>
    <property type="project" value="UniProtKB-EC"/>
</dbReference>
<keyword evidence="4" id="KW-0328">Glycosyltransferase</keyword>
<keyword evidence="1 4" id="KW-0808">Transferase</keyword>
<dbReference type="GO" id="GO:0006166">
    <property type="term" value="P:purine ribonucleoside salvage"/>
    <property type="evidence" value="ECO:0007669"/>
    <property type="project" value="UniProtKB-KW"/>
</dbReference>
<dbReference type="AlphaFoldDB" id="A0A7W4UKL6"/>
<accession>A0A7W4UKL6</accession>
<name>A0A7W4UKL6_9CELL</name>
<keyword evidence="2" id="KW-0660">Purine salvage</keyword>
<evidence type="ECO:0000259" key="3">
    <source>
        <dbReference type="Pfam" id="PF00156"/>
    </source>
</evidence>
<sequence length="188" mass="20686">MSRSPARAPDDVRAELRSTFQWMTAGNERHGYADVTRWWRSPELLPRLGPALASLFAEERPTVVLGIASRGCLLGPLVAAHLGLGFVEVRKNRGPSTDNDAWLQTRTPPDYHDKQLDLGIRRDLVGSADRVLLVDDWVATGGQALGARALVEQADATWLGLAVLVDGLTEPAVRRRLGVRSLLHIREL</sequence>
<organism evidence="4 5">
    <name type="scientific">Cellulomonas cellasea</name>
    <dbReference type="NCBI Taxonomy" id="43670"/>
    <lineage>
        <taxon>Bacteria</taxon>
        <taxon>Bacillati</taxon>
        <taxon>Actinomycetota</taxon>
        <taxon>Actinomycetes</taxon>
        <taxon>Micrococcales</taxon>
        <taxon>Cellulomonadaceae</taxon>
        <taxon>Cellulomonas</taxon>
    </lineage>
</organism>
<dbReference type="Gene3D" id="3.40.50.2020">
    <property type="match status" value="1"/>
</dbReference>
<evidence type="ECO:0000256" key="2">
    <source>
        <dbReference type="ARBA" id="ARBA00022726"/>
    </source>
</evidence>
<feature type="domain" description="Phosphoribosyltransferase" evidence="3">
    <location>
        <begin position="56"/>
        <end position="172"/>
    </location>
</feature>
<comment type="caution">
    <text evidence="4">The sequence shown here is derived from an EMBL/GenBank/DDBJ whole genome shotgun (WGS) entry which is preliminary data.</text>
</comment>
<gene>
    <name evidence="4" type="ORF">FHR80_004233</name>
</gene>
<dbReference type="InterPro" id="IPR050118">
    <property type="entry name" value="Pur/Pyrimidine_PRTase"/>
</dbReference>
<dbReference type="CDD" id="cd06223">
    <property type="entry name" value="PRTases_typeI"/>
    <property type="match status" value="1"/>
</dbReference>
<dbReference type="EMBL" id="JACHVX010000008">
    <property type="protein sequence ID" value="MBB2925293.1"/>
    <property type="molecule type" value="Genomic_DNA"/>
</dbReference>
<dbReference type="Proteomes" id="UP000518206">
    <property type="component" value="Unassembled WGS sequence"/>
</dbReference>
<dbReference type="SUPFAM" id="SSF53271">
    <property type="entry name" value="PRTase-like"/>
    <property type="match status" value="1"/>
</dbReference>
<dbReference type="InterPro" id="IPR029057">
    <property type="entry name" value="PRTase-like"/>
</dbReference>
<dbReference type="PANTHER" id="PTHR43864:SF1">
    <property type="entry name" value="XANTHINE PHOSPHORIBOSYLTRANSFERASE"/>
    <property type="match status" value="1"/>
</dbReference>
<evidence type="ECO:0000256" key="1">
    <source>
        <dbReference type="ARBA" id="ARBA00022679"/>
    </source>
</evidence>
<reference evidence="4 5" key="1">
    <citation type="submission" date="2020-08" db="EMBL/GenBank/DDBJ databases">
        <title>The Agave Microbiome: Exploring the role of microbial communities in plant adaptations to desert environments.</title>
        <authorList>
            <person name="Partida-Martinez L.P."/>
        </authorList>
    </citation>
    <scope>NUCLEOTIDE SEQUENCE [LARGE SCALE GENOMIC DNA]</scope>
    <source>
        <strain evidence="4 5">RAS26</strain>
    </source>
</reference>
<protein>
    <submittedName>
        <fullName evidence="4">Adenine phosphoribosyltransferase</fullName>
        <ecNumber evidence="4">2.4.2.7</ecNumber>
    </submittedName>
</protein>
<dbReference type="InterPro" id="IPR000836">
    <property type="entry name" value="PRTase_dom"/>
</dbReference>
<dbReference type="EC" id="2.4.2.7" evidence="4"/>
<dbReference type="Pfam" id="PF00156">
    <property type="entry name" value="Pribosyltran"/>
    <property type="match status" value="1"/>
</dbReference>
<evidence type="ECO:0000313" key="4">
    <source>
        <dbReference type="EMBL" id="MBB2925293.1"/>
    </source>
</evidence>
<reference evidence="4 5" key="2">
    <citation type="submission" date="2020-08" db="EMBL/GenBank/DDBJ databases">
        <authorList>
            <person name="Partida-Martinez L."/>
            <person name="Huntemann M."/>
            <person name="Clum A."/>
            <person name="Wang J."/>
            <person name="Palaniappan K."/>
            <person name="Ritter S."/>
            <person name="Chen I.-M."/>
            <person name="Stamatis D."/>
            <person name="Reddy T."/>
            <person name="O'Malley R."/>
            <person name="Daum C."/>
            <person name="Shapiro N."/>
            <person name="Ivanova N."/>
            <person name="Kyrpides N."/>
            <person name="Woyke T."/>
        </authorList>
    </citation>
    <scope>NUCLEOTIDE SEQUENCE [LARGE SCALE GENOMIC DNA]</scope>
    <source>
        <strain evidence="4 5">RAS26</strain>
    </source>
</reference>